<dbReference type="GO" id="GO:0031419">
    <property type="term" value="F:cobalamin binding"/>
    <property type="evidence" value="ECO:0007669"/>
    <property type="project" value="InterPro"/>
</dbReference>
<dbReference type="OrthoDB" id="5756833at2"/>
<keyword evidence="3" id="KW-1185">Reference proteome</keyword>
<dbReference type="InterPro" id="IPR003759">
    <property type="entry name" value="Cbl-bd_cap"/>
</dbReference>
<dbReference type="Gene3D" id="1.10.1240.10">
    <property type="entry name" value="Methionine synthase domain"/>
    <property type="match status" value="1"/>
</dbReference>
<dbReference type="InterPro" id="IPR036594">
    <property type="entry name" value="Meth_synthase_dom"/>
</dbReference>
<dbReference type="SUPFAM" id="SSF52242">
    <property type="entry name" value="Cobalamin (vitamin B12)-binding domain"/>
    <property type="match status" value="1"/>
</dbReference>
<evidence type="ECO:0000313" key="2">
    <source>
        <dbReference type="EMBL" id="SDB90668.1"/>
    </source>
</evidence>
<evidence type="ECO:0000259" key="1">
    <source>
        <dbReference type="PROSITE" id="PS51332"/>
    </source>
</evidence>
<evidence type="ECO:0000313" key="3">
    <source>
        <dbReference type="Proteomes" id="UP000242949"/>
    </source>
</evidence>
<dbReference type="RefSeq" id="WP_090793478.1">
    <property type="nucleotide sequence ID" value="NZ_FMYI01000002.1"/>
</dbReference>
<dbReference type="Pfam" id="PF02607">
    <property type="entry name" value="B12-binding_2"/>
    <property type="match status" value="1"/>
</dbReference>
<dbReference type="AlphaFoldDB" id="A0A1G6H993"/>
<dbReference type="Pfam" id="PF02310">
    <property type="entry name" value="B12-binding"/>
    <property type="match status" value="1"/>
</dbReference>
<dbReference type="Gene3D" id="3.40.50.280">
    <property type="entry name" value="Cobalamin-binding domain"/>
    <property type="match status" value="1"/>
</dbReference>
<gene>
    <name evidence="2" type="ORF">SAMN05421734_102372</name>
</gene>
<dbReference type="PROSITE" id="PS51332">
    <property type="entry name" value="B12_BINDING"/>
    <property type="match status" value="1"/>
</dbReference>
<proteinExistence type="predicted"/>
<protein>
    <submittedName>
        <fullName evidence="2">Methanogenic corrinoid protein MtbC1</fullName>
    </submittedName>
</protein>
<sequence>MSLLTNYTDPSFIKIAQYVFKEQFKMDPQLYEEMNERRQKAMYDDVVYNISFLMTAIQFEDKDIFEHYAVWLYELLTHLMPDLDRDRIMQQMIDHYMILSKTLMMTDLLTDSEKELAQAYLKAASEVTRAAVTNVAVSTSFEEGPFYEYRRDYLDALLCSDIERAHELIQNAYHDGISIPIIYESILKKTMHEIGVLWHQNDITVDREHFATSVTQNVMAKFYDDIFQMPRKNHTLVSCTIGDELHELGIRMLSDLFEYDGWDTFYLGSSLSQDSILSAIDTHKPDVLALSVTMPPYLGICEAVINQVRTKYPTLNIAVGGQAFSYTDRLWERWPVDFYSTDARTTIAWANDSVDDVGGGASE</sequence>
<dbReference type="InterPro" id="IPR006158">
    <property type="entry name" value="Cobalamin-bd"/>
</dbReference>
<name>A0A1G6H993_9BACI</name>
<dbReference type="STRING" id="1612202.SAMN05421734_102372"/>
<organism evidence="2 3">
    <name type="scientific">Pelagirhabdus alkalitolerans</name>
    <dbReference type="NCBI Taxonomy" id="1612202"/>
    <lineage>
        <taxon>Bacteria</taxon>
        <taxon>Bacillati</taxon>
        <taxon>Bacillota</taxon>
        <taxon>Bacilli</taxon>
        <taxon>Bacillales</taxon>
        <taxon>Bacillaceae</taxon>
        <taxon>Pelagirhabdus</taxon>
    </lineage>
</organism>
<dbReference type="EMBL" id="FMYI01000002">
    <property type="protein sequence ID" value="SDB90668.1"/>
    <property type="molecule type" value="Genomic_DNA"/>
</dbReference>
<dbReference type="Proteomes" id="UP000242949">
    <property type="component" value="Unassembled WGS sequence"/>
</dbReference>
<accession>A0A1G6H993</accession>
<feature type="domain" description="B12-binding" evidence="1">
    <location>
        <begin position="233"/>
        <end position="363"/>
    </location>
</feature>
<dbReference type="GO" id="GO:0046872">
    <property type="term" value="F:metal ion binding"/>
    <property type="evidence" value="ECO:0007669"/>
    <property type="project" value="InterPro"/>
</dbReference>
<reference evidence="3" key="1">
    <citation type="submission" date="2016-09" db="EMBL/GenBank/DDBJ databases">
        <authorList>
            <person name="Varghese N."/>
            <person name="Submissions S."/>
        </authorList>
    </citation>
    <scope>NUCLEOTIDE SEQUENCE [LARGE SCALE GENOMIC DNA]</scope>
    <source>
        <strain evidence="3">S5</strain>
    </source>
</reference>
<dbReference type="InterPro" id="IPR036724">
    <property type="entry name" value="Cobalamin-bd_sf"/>
</dbReference>
<dbReference type="CDD" id="cd02065">
    <property type="entry name" value="B12-binding_like"/>
    <property type="match status" value="1"/>
</dbReference>